<keyword evidence="5" id="KW-0813">Transport</keyword>
<evidence type="ECO:0000256" key="4">
    <source>
        <dbReference type="ARBA" id="ARBA00023136"/>
    </source>
</evidence>
<evidence type="ECO:0000256" key="5">
    <source>
        <dbReference type="RuleBase" id="RU363032"/>
    </source>
</evidence>
<dbReference type="AlphaFoldDB" id="A0A2H0XWL6"/>
<dbReference type="Pfam" id="PF00528">
    <property type="entry name" value="BPD_transp_1"/>
    <property type="match status" value="1"/>
</dbReference>
<dbReference type="GO" id="GO:0055085">
    <property type="term" value="P:transmembrane transport"/>
    <property type="evidence" value="ECO:0007669"/>
    <property type="project" value="InterPro"/>
</dbReference>
<feature type="transmembrane region" description="Helical" evidence="5">
    <location>
        <begin position="24"/>
        <end position="53"/>
    </location>
</feature>
<keyword evidence="4 5" id="KW-0472">Membrane</keyword>
<dbReference type="PROSITE" id="PS50928">
    <property type="entry name" value="ABC_TM1"/>
    <property type="match status" value="1"/>
</dbReference>
<evidence type="ECO:0000259" key="6">
    <source>
        <dbReference type="PROSITE" id="PS50928"/>
    </source>
</evidence>
<gene>
    <name evidence="7" type="ORF">COT42_05730</name>
</gene>
<dbReference type="PANTHER" id="PTHR43632">
    <property type="entry name" value="PERMEASE COMPONENT OF TUNGSTATE ABC TRANSPORTER"/>
    <property type="match status" value="1"/>
</dbReference>
<feature type="domain" description="ABC transmembrane type-1" evidence="6">
    <location>
        <begin position="26"/>
        <end position="222"/>
    </location>
</feature>
<feature type="transmembrane region" description="Helical" evidence="5">
    <location>
        <begin position="65"/>
        <end position="85"/>
    </location>
</feature>
<dbReference type="Proteomes" id="UP000231343">
    <property type="component" value="Unassembled WGS sequence"/>
</dbReference>
<dbReference type="Gene3D" id="1.10.3720.10">
    <property type="entry name" value="MetI-like"/>
    <property type="match status" value="1"/>
</dbReference>
<dbReference type="InterPro" id="IPR000515">
    <property type="entry name" value="MetI-like"/>
</dbReference>
<evidence type="ECO:0000256" key="2">
    <source>
        <dbReference type="ARBA" id="ARBA00022692"/>
    </source>
</evidence>
<feature type="transmembrane region" description="Helical" evidence="5">
    <location>
        <begin position="97"/>
        <end position="120"/>
    </location>
</feature>
<comment type="subcellular location">
    <subcellularLocation>
        <location evidence="5">Cell membrane</location>
        <topology evidence="5">Multi-pass membrane protein</topology>
    </subcellularLocation>
    <subcellularLocation>
        <location evidence="1">Membrane</location>
        <topology evidence="1">Multi-pass membrane protein</topology>
    </subcellularLocation>
</comment>
<dbReference type="NCBIfam" id="NF038017">
    <property type="entry name" value="ABC_perm1"/>
    <property type="match status" value="1"/>
</dbReference>
<dbReference type="PANTHER" id="PTHR43632:SF1">
    <property type="entry name" value="PERMEASE COMPONENT OF TUNGSTATE ABC TRANSPORTER"/>
    <property type="match status" value="1"/>
</dbReference>
<evidence type="ECO:0000256" key="1">
    <source>
        <dbReference type="ARBA" id="ARBA00004141"/>
    </source>
</evidence>
<organism evidence="7 8">
    <name type="scientific">Candidatus Saganbacteria bacterium CG08_land_8_20_14_0_20_45_16</name>
    <dbReference type="NCBI Taxonomy" id="2014293"/>
    <lineage>
        <taxon>Bacteria</taxon>
        <taxon>Bacillati</taxon>
        <taxon>Saganbacteria</taxon>
    </lineage>
</organism>
<dbReference type="InterPro" id="IPR035906">
    <property type="entry name" value="MetI-like_sf"/>
</dbReference>
<dbReference type="InterPro" id="IPR049783">
    <property type="entry name" value="ABC_perm_TupB-like"/>
</dbReference>
<dbReference type="GO" id="GO:0005886">
    <property type="term" value="C:plasma membrane"/>
    <property type="evidence" value="ECO:0007669"/>
    <property type="project" value="UniProtKB-SubCell"/>
</dbReference>
<comment type="caution">
    <text evidence="7">The sequence shown here is derived from an EMBL/GenBank/DDBJ whole genome shotgun (WGS) entry which is preliminary data.</text>
</comment>
<keyword evidence="3 5" id="KW-1133">Transmembrane helix</keyword>
<feature type="transmembrane region" description="Helical" evidence="5">
    <location>
        <begin position="201"/>
        <end position="225"/>
    </location>
</feature>
<accession>A0A2H0XWL6</accession>
<keyword evidence="2 5" id="KW-0812">Transmembrane</keyword>
<feature type="transmembrane region" description="Helical" evidence="5">
    <location>
        <begin position="156"/>
        <end position="181"/>
    </location>
</feature>
<sequence>MNYISQSAAKAFELIASFDPDVYFIVWTSIKLATTSALLATLAGVPLGLFLAIKNIKGKRIIATLLNTLMAVPTVVVGLLVYSFLTRQALLGSWGLLFTPSAIIIGQFILACPIITAMVFSTAQGNNKHILKTAYGLGANHYQAIKTLLWEIKTPLLAALMAGFGRVIGEVGISMILGGNIYRVTRTMTTAIALETSKGEFSLALALGFVLLLIALTINGCVQYFSYQAEK</sequence>
<dbReference type="SUPFAM" id="SSF161098">
    <property type="entry name" value="MetI-like"/>
    <property type="match status" value="1"/>
</dbReference>
<dbReference type="CDD" id="cd06261">
    <property type="entry name" value="TM_PBP2"/>
    <property type="match status" value="1"/>
</dbReference>
<evidence type="ECO:0000256" key="3">
    <source>
        <dbReference type="ARBA" id="ARBA00022989"/>
    </source>
</evidence>
<dbReference type="EMBL" id="PEYM01000089">
    <property type="protein sequence ID" value="PIS29330.1"/>
    <property type="molecule type" value="Genomic_DNA"/>
</dbReference>
<evidence type="ECO:0000313" key="7">
    <source>
        <dbReference type="EMBL" id="PIS29330.1"/>
    </source>
</evidence>
<name>A0A2H0XWL6_UNCSA</name>
<reference evidence="7 8" key="1">
    <citation type="submission" date="2017-09" db="EMBL/GenBank/DDBJ databases">
        <title>Depth-based differentiation of microbial function through sediment-hosted aquifers and enrichment of novel symbionts in the deep terrestrial subsurface.</title>
        <authorList>
            <person name="Probst A.J."/>
            <person name="Ladd B."/>
            <person name="Jarett J.K."/>
            <person name="Geller-Mcgrath D.E."/>
            <person name="Sieber C.M."/>
            <person name="Emerson J.B."/>
            <person name="Anantharaman K."/>
            <person name="Thomas B.C."/>
            <person name="Malmstrom R."/>
            <person name="Stieglmeier M."/>
            <person name="Klingl A."/>
            <person name="Woyke T."/>
            <person name="Ryan C.M."/>
            <person name="Banfield J.F."/>
        </authorList>
    </citation>
    <scope>NUCLEOTIDE SEQUENCE [LARGE SCALE GENOMIC DNA]</scope>
    <source>
        <strain evidence="7">CG08_land_8_20_14_0_20_45_16</strain>
    </source>
</reference>
<protein>
    <submittedName>
        <fullName evidence="7">ABC transporter permease</fullName>
    </submittedName>
</protein>
<proteinExistence type="inferred from homology"/>
<comment type="similarity">
    <text evidence="5">Belongs to the binding-protein-dependent transport system permease family.</text>
</comment>
<evidence type="ECO:0000313" key="8">
    <source>
        <dbReference type="Proteomes" id="UP000231343"/>
    </source>
</evidence>